<dbReference type="InterPro" id="IPR036890">
    <property type="entry name" value="HATPase_C_sf"/>
</dbReference>
<evidence type="ECO:0000256" key="5">
    <source>
        <dbReference type="ARBA" id="ARBA00022679"/>
    </source>
</evidence>
<dbReference type="Gene3D" id="1.10.287.130">
    <property type="match status" value="1"/>
</dbReference>
<feature type="domain" description="Histidine kinase" evidence="10">
    <location>
        <begin position="500"/>
        <end position="713"/>
    </location>
</feature>
<dbReference type="SUPFAM" id="SSF47384">
    <property type="entry name" value="Homodimeric domain of signal transducing histidine kinase"/>
    <property type="match status" value="1"/>
</dbReference>
<dbReference type="InterPro" id="IPR003594">
    <property type="entry name" value="HATPase_dom"/>
</dbReference>
<evidence type="ECO:0000313" key="13">
    <source>
        <dbReference type="EMBL" id="TGG90421.1"/>
    </source>
</evidence>
<dbReference type="InterPro" id="IPR038188">
    <property type="entry name" value="TorS_sensor_sf"/>
</dbReference>
<dbReference type="GO" id="GO:0000155">
    <property type="term" value="F:phosphorelay sensor kinase activity"/>
    <property type="evidence" value="ECO:0007669"/>
    <property type="project" value="InterPro"/>
</dbReference>
<dbReference type="PROSITE" id="PS50110">
    <property type="entry name" value="RESPONSE_REGULATORY"/>
    <property type="match status" value="1"/>
</dbReference>
<dbReference type="CDD" id="cd00082">
    <property type="entry name" value="HisKA"/>
    <property type="match status" value="1"/>
</dbReference>
<keyword evidence="9" id="KW-1133">Transmembrane helix</keyword>
<dbReference type="EMBL" id="SRMF01000013">
    <property type="protein sequence ID" value="TGG90421.1"/>
    <property type="molecule type" value="Genomic_DNA"/>
</dbReference>
<accession>A0A4Z0W6I9</accession>
<dbReference type="InterPro" id="IPR003661">
    <property type="entry name" value="HisK_dim/P_dom"/>
</dbReference>
<keyword evidence="6" id="KW-0418">Kinase</keyword>
<dbReference type="Pfam" id="PF12860">
    <property type="entry name" value="PAS_7"/>
    <property type="match status" value="1"/>
</dbReference>
<evidence type="ECO:0000259" key="11">
    <source>
        <dbReference type="PROSITE" id="PS50110"/>
    </source>
</evidence>
<feature type="transmembrane region" description="Helical" evidence="9">
    <location>
        <begin position="278"/>
        <end position="299"/>
    </location>
</feature>
<dbReference type="AlphaFoldDB" id="A0A4Z0W6I9"/>
<comment type="caution">
    <text evidence="13">The sequence shown here is derived from an EMBL/GenBank/DDBJ whole genome shotgun (WGS) entry which is preliminary data.</text>
</comment>
<dbReference type="Proteomes" id="UP000297475">
    <property type="component" value="Unassembled WGS sequence"/>
</dbReference>
<dbReference type="SMART" id="SM00388">
    <property type="entry name" value="HisKA"/>
    <property type="match status" value="1"/>
</dbReference>
<dbReference type="PANTHER" id="PTHR43065">
    <property type="entry name" value="SENSOR HISTIDINE KINASE"/>
    <property type="match status" value="1"/>
</dbReference>
<keyword evidence="8" id="KW-0175">Coiled coil</keyword>
<evidence type="ECO:0000256" key="1">
    <source>
        <dbReference type="ARBA" id="ARBA00000085"/>
    </source>
</evidence>
<reference evidence="13 14" key="1">
    <citation type="submission" date="2019-04" db="EMBL/GenBank/DDBJ databases">
        <title>Natronospirillum operosus gen. nov., sp. nov., a haloalkaliphilic satellite isolated from decaying biomass of laboratory culture of cyanobacterium Geitlerinema sp. and proposal of Natronospirillaceae fam. nov. and Saccharospirillaceae fam. nov.</title>
        <authorList>
            <person name="Kevbrin V."/>
            <person name="Boltyanskaya Y."/>
            <person name="Koziaeva V."/>
            <person name="Grouzdev D.S."/>
            <person name="Park M."/>
            <person name="Cho J."/>
        </authorList>
    </citation>
    <scope>NUCLEOTIDE SEQUENCE [LARGE SCALE GENOMIC DNA]</scope>
    <source>
        <strain evidence="13 14">G-116</strain>
    </source>
</reference>
<dbReference type="SUPFAM" id="SSF52172">
    <property type="entry name" value="CheY-like"/>
    <property type="match status" value="1"/>
</dbReference>
<dbReference type="InterPro" id="IPR011006">
    <property type="entry name" value="CheY-like_superfamily"/>
</dbReference>
<dbReference type="Gene3D" id="6.10.340.10">
    <property type="match status" value="1"/>
</dbReference>
<proteinExistence type="predicted"/>
<dbReference type="RefSeq" id="WP_135484836.1">
    <property type="nucleotide sequence ID" value="NZ_SRMF01000013.1"/>
</dbReference>
<dbReference type="Gene3D" id="3.30.565.10">
    <property type="entry name" value="Histidine kinase-like ATPase, C-terminal domain"/>
    <property type="match status" value="1"/>
</dbReference>
<evidence type="ECO:0000256" key="9">
    <source>
        <dbReference type="SAM" id="Phobius"/>
    </source>
</evidence>
<feature type="transmembrane region" description="Helical" evidence="9">
    <location>
        <begin position="12"/>
        <end position="32"/>
    </location>
</feature>
<dbReference type="PROSITE" id="PS50885">
    <property type="entry name" value="HAMP"/>
    <property type="match status" value="1"/>
</dbReference>
<keyword evidence="4 7" id="KW-0597">Phosphoprotein</keyword>
<dbReference type="Gene3D" id="1.20.58.920">
    <property type="match status" value="1"/>
</dbReference>
<feature type="domain" description="Response regulatory" evidence="11">
    <location>
        <begin position="736"/>
        <end position="852"/>
    </location>
</feature>
<comment type="catalytic activity">
    <reaction evidence="1">
        <text>ATP + protein L-histidine = ADP + protein N-phospho-L-histidine.</text>
        <dbReference type="EC" id="2.7.13.3"/>
    </reaction>
</comment>
<keyword evidence="5" id="KW-0808">Transferase</keyword>
<dbReference type="InterPro" id="IPR003660">
    <property type="entry name" value="HAMP_dom"/>
</dbReference>
<organism evidence="13 14">
    <name type="scientific">Natronospirillum operosum</name>
    <dbReference type="NCBI Taxonomy" id="2759953"/>
    <lineage>
        <taxon>Bacteria</taxon>
        <taxon>Pseudomonadati</taxon>
        <taxon>Pseudomonadota</taxon>
        <taxon>Gammaproteobacteria</taxon>
        <taxon>Oceanospirillales</taxon>
        <taxon>Natronospirillaceae</taxon>
        <taxon>Natronospirillum</taxon>
    </lineage>
</organism>
<gene>
    <name evidence="13" type="ORF">E4656_18660</name>
</gene>
<dbReference type="Pfam" id="PF00672">
    <property type="entry name" value="HAMP"/>
    <property type="match status" value="1"/>
</dbReference>
<sequence length="852" mass="94758">MGRLRLRQRTSMTIMIVAALTLVLGVVGWWALHQTQRVAAETQTRTLEDISTAYGLAEQAAQIAAQAPYLGESALPFQLQSEREELERRFAALDLQVEALSDAATQEGMRQRVEEIRQQLNQLIELVEQELFLREDLMVIRFELEDWSQRYLVASGSNETQALAALLTSFRNGLLLAPAPGSQSAATLDRMQADIEHQARVAGVPETAEAALQELLAEALRGTAAWRNIATRKNLLFASNRALSESLTQYVQDYAANVRNSLEAERLTLEEAVQRGRWGIIVVTALAFLALLVGFRFMFRMTRDLEGVTREMTRLAEGEDGPTQPLVERNDEIGELAQTFTLFREASLDRARVNRELIAQTQLLETVLNSINDGLSVFSADGRLLAWNARYLELFDLPARLVSRGMSLAEVQALTDRVQYKTYTLCHAELDPSVVEQQRPTQALTFERHFENGRVIEFRSEPMPGGGFVTLHSDLTDRRAIEQQLVQSQKMEMLGQLTGGVAHDFNNLLSALIGNLQLLEASPELAASERHYASRALSVAERGAHLVERLLAFSRKQQLHPERVEIGGLLEGMLDLVEYSVAPNVSVHLDVQDQGCQVWVDPSQLENAVLNLAINSSAAMPYGGDLWLGARQRRAGSGDPQVILEVRDSGTGMSEEVMNRIWEPFYTTKPVGQGSGLGLSLVYGFVKQSGGEVIIESEPGSGTCVQLYLPVHQGEKESQPQREEPSLRVMVPAERQVVLVEDDQSVRRMLQDAFRSLGISTRAFSSAEEAMQWISQAPEDVAAVLSDINLAGELSGVDLSRRLDEWAPHLPVILTSGLPREHLRQHFGLLETQSLLAKPVRLQQLEQLFHVN</sequence>
<evidence type="ECO:0000259" key="10">
    <source>
        <dbReference type="PROSITE" id="PS50109"/>
    </source>
</evidence>
<dbReference type="SUPFAM" id="SSF158472">
    <property type="entry name" value="HAMP domain-like"/>
    <property type="match status" value="1"/>
</dbReference>
<name>A0A4Z0W6I9_9GAMM</name>
<comment type="subcellular location">
    <subcellularLocation>
        <location evidence="2">Membrane</location>
    </subcellularLocation>
</comment>
<evidence type="ECO:0000256" key="4">
    <source>
        <dbReference type="ARBA" id="ARBA00022553"/>
    </source>
</evidence>
<dbReference type="InterPro" id="IPR035965">
    <property type="entry name" value="PAS-like_dom_sf"/>
</dbReference>
<dbReference type="InterPro" id="IPR004358">
    <property type="entry name" value="Sig_transdc_His_kin-like_C"/>
</dbReference>
<feature type="coiled-coil region" evidence="8">
    <location>
        <begin position="83"/>
        <end position="130"/>
    </location>
</feature>
<evidence type="ECO:0000256" key="3">
    <source>
        <dbReference type="ARBA" id="ARBA00012438"/>
    </source>
</evidence>
<dbReference type="Pfam" id="PF00072">
    <property type="entry name" value="Response_reg"/>
    <property type="match status" value="1"/>
</dbReference>
<dbReference type="SUPFAM" id="SSF55785">
    <property type="entry name" value="PYP-like sensor domain (PAS domain)"/>
    <property type="match status" value="1"/>
</dbReference>
<dbReference type="PROSITE" id="PS50109">
    <property type="entry name" value="HIS_KIN"/>
    <property type="match status" value="1"/>
</dbReference>
<evidence type="ECO:0000256" key="6">
    <source>
        <dbReference type="ARBA" id="ARBA00022777"/>
    </source>
</evidence>
<dbReference type="Gene3D" id="3.40.50.2300">
    <property type="match status" value="1"/>
</dbReference>
<dbReference type="Pfam" id="PF00512">
    <property type="entry name" value="HisKA"/>
    <property type="match status" value="1"/>
</dbReference>
<feature type="modified residue" description="4-aspartylphosphate" evidence="7">
    <location>
        <position position="787"/>
    </location>
</feature>
<evidence type="ECO:0000256" key="7">
    <source>
        <dbReference type="PROSITE-ProRule" id="PRU00169"/>
    </source>
</evidence>
<keyword evidence="14" id="KW-1185">Reference proteome</keyword>
<feature type="domain" description="HAMP" evidence="12">
    <location>
        <begin position="299"/>
        <end position="352"/>
    </location>
</feature>
<evidence type="ECO:0000259" key="12">
    <source>
        <dbReference type="PROSITE" id="PS50885"/>
    </source>
</evidence>
<dbReference type="CDD" id="cd06225">
    <property type="entry name" value="HAMP"/>
    <property type="match status" value="1"/>
</dbReference>
<dbReference type="InterPro" id="IPR000014">
    <property type="entry name" value="PAS"/>
</dbReference>
<dbReference type="SMART" id="SM00091">
    <property type="entry name" value="PAS"/>
    <property type="match status" value="1"/>
</dbReference>
<dbReference type="EC" id="2.7.13.3" evidence="3"/>
<dbReference type="OrthoDB" id="9772100at2"/>
<dbReference type="Pfam" id="PF02518">
    <property type="entry name" value="HATPase_c"/>
    <property type="match status" value="1"/>
</dbReference>
<dbReference type="InterPro" id="IPR001789">
    <property type="entry name" value="Sig_transdc_resp-reg_receiver"/>
</dbReference>
<dbReference type="GO" id="GO:0016020">
    <property type="term" value="C:membrane"/>
    <property type="evidence" value="ECO:0007669"/>
    <property type="project" value="UniProtKB-SubCell"/>
</dbReference>
<dbReference type="SMART" id="SM00387">
    <property type="entry name" value="HATPase_c"/>
    <property type="match status" value="1"/>
</dbReference>
<evidence type="ECO:0000313" key="14">
    <source>
        <dbReference type="Proteomes" id="UP000297475"/>
    </source>
</evidence>
<dbReference type="SUPFAM" id="SSF55874">
    <property type="entry name" value="ATPase domain of HSP90 chaperone/DNA topoisomerase II/histidine kinase"/>
    <property type="match status" value="1"/>
</dbReference>
<dbReference type="PRINTS" id="PR00344">
    <property type="entry name" value="BCTRLSENSOR"/>
</dbReference>
<protein>
    <recommendedName>
        <fullName evidence="3">histidine kinase</fullName>
        <ecNumber evidence="3">2.7.13.3</ecNumber>
    </recommendedName>
</protein>
<evidence type="ECO:0000256" key="2">
    <source>
        <dbReference type="ARBA" id="ARBA00004370"/>
    </source>
</evidence>
<dbReference type="SMART" id="SM00448">
    <property type="entry name" value="REC"/>
    <property type="match status" value="1"/>
</dbReference>
<dbReference type="InterPro" id="IPR005467">
    <property type="entry name" value="His_kinase_dom"/>
</dbReference>
<evidence type="ECO:0000256" key="8">
    <source>
        <dbReference type="SAM" id="Coils"/>
    </source>
</evidence>
<dbReference type="InterPro" id="IPR036097">
    <property type="entry name" value="HisK_dim/P_sf"/>
</dbReference>
<dbReference type="PANTHER" id="PTHR43065:SF42">
    <property type="entry name" value="TWO-COMPONENT SENSOR PPRA"/>
    <property type="match status" value="1"/>
</dbReference>
<keyword evidence="9" id="KW-0812">Transmembrane</keyword>
<keyword evidence="9" id="KW-0472">Membrane</keyword>
<dbReference type="Gene3D" id="3.30.450.20">
    <property type="entry name" value="PAS domain"/>
    <property type="match status" value="1"/>
</dbReference>